<name>A0A2S4VJG2_9BASI</name>
<feature type="compositionally biased region" description="Polar residues" evidence="1">
    <location>
        <begin position="159"/>
        <end position="172"/>
    </location>
</feature>
<feature type="compositionally biased region" description="Low complexity" evidence="1">
    <location>
        <begin position="283"/>
        <end position="298"/>
    </location>
</feature>
<keyword evidence="2" id="KW-1133">Transmembrane helix</keyword>
<dbReference type="Proteomes" id="UP000238274">
    <property type="component" value="Unassembled WGS sequence"/>
</dbReference>
<dbReference type="EMBL" id="PKSM01000125">
    <property type="protein sequence ID" value="POW09683.1"/>
    <property type="molecule type" value="Genomic_DNA"/>
</dbReference>
<feature type="region of interest" description="Disordered" evidence="1">
    <location>
        <begin position="267"/>
        <end position="401"/>
    </location>
</feature>
<reference evidence="4" key="2">
    <citation type="journal article" date="2018" name="BMC Genomics">
        <title>Genomic insights into host adaptation between the wheat stripe rust pathogen (Puccinia striiformis f. sp. tritici) and the barley stripe rust pathogen (Puccinia striiformis f. sp. hordei).</title>
        <authorList>
            <person name="Xia C."/>
            <person name="Wang M."/>
            <person name="Yin C."/>
            <person name="Cornejo O.E."/>
            <person name="Hulbert S.H."/>
            <person name="Chen X."/>
        </authorList>
    </citation>
    <scope>NUCLEOTIDE SEQUENCE [LARGE SCALE GENOMIC DNA]</scope>
    <source>
        <strain evidence="4">93TX-2</strain>
    </source>
</reference>
<dbReference type="VEuPathDB" id="FungiDB:PSHT_09032"/>
<reference evidence="3 4" key="1">
    <citation type="submission" date="2017-12" db="EMBL/GenBank/DDBJ databases">
        <title>Gene loss provides genomic basis for host adaptation in cereal stripe rust fungi.</title>
        <authorList>
            <person name="Xia C."/>
        </authorList>
    </citation>
    <scope>NUCLEOTIDE SEQUENCE [LARGE SCALE GENOMIC DNA]</scope>
    <source>
        <strain evidence="3 4">93TX-2</strain>
    </source>
</reference>
<keyword evidence="4" id="KW-1185">Reference proteome</keyword>
<evidence type="ECO:0000256" key="2">
    <source>
        <dbReference type="SAM" id="Phobius"/>
    </source>
</evidence>
<proteinExistence type="predicted"/>
<protein>
    <submittedName>
        <fullName evidence="3">Uncharacterized protein</fullName>
    </submittedName>
</protein>
<organism evidence="3 4">
    <name type="scientific">Puccinia striiformis</name>
    <dbReference type="NCBI Taxonomy" id="27350"/>
    <lineage>
        <taxon>Eukaryota</taxon>
        <taxon>Fungi</taxon>
        <taxon>Dikarya</taxon>
        <taxon>Basidiomycota</taxon>
        <taxon>Pucciniomycotina</taxon>
        <taxon>Pucciniomycetes</taxon>
        <taxon>Pucciniales</taxon>
        <taxon>Pucciniaceae</taxon>
        <taxon>Puccinia</taxon>
    </lineage>
</organism>
<dbReference type="VEuPathDB" id="FungiDB:PSTT_08262"/>
<feature type="compositionally biased region" description="Low complexity" evidence="1">
    <location>
        <begin position="375"/>
        <end position="384"/>
    </location>
</feature>
<comment type="caution">
    <text evidence="3">The sequence shown here is derived from an EMBL/GenBank/DDBJ whole genome shotgun (WGS) entry which is preliminary data.</text>
</comment>
<accession>A0A2S4VJG2</accession>
<feature type="compositionally biased region" description="Basic and acidic residues" evidence="1">
    <location>
        <begin position="304"/>
        <end position="319"/>
    </location>
</feature>
<feature type="transmembrane region" description="Helical" evidence="2">
    <location>
        <begin position="231"/>
        <end position="252"/>
    </location>
</feature>
<evidence type="ECO:0000313" key="4">
    <source>
        <dbReference type="Proteomes" id="UP000238274"/>
    </source>
</evidence>
<keyword evidence="2" id="KW-0812">Transmembrane</keyword>
<keyword evidence="2" id="KW-0472">Membrane</keyword>
<gene>
    <name evidence="3" type="ORF">PSHT_09032</name>
</gene>
<dbReference type="AlphaFoldDB" id="A0A2S4VJG2"/>
<feature type="region of interest" description="Disordered" evidence="1">
    <location>
        <begin position="105"/>
        <end position="193"/>
    </location>
</feature>
<evidence type="ECO:0000256" key="1">
    <source>
        <dbReference type="SAM" id="MobiDB-lite"/>
    </source>
</evidence>
<reference evidence="4" key="3">
    <citation type="journal article" date="2018" name="Mol. Plant Microbe Interact.">
        <title>Genome sequence resources for the wheat stripe rust pathogen (Puccinia striiformis f. sp. tritici) and the barley stripe rust pathogen (Puccinia striiformis f. sp. hordei).</title>
        <authorList>
            <person name="Xia C."/>
            <person name="Wang M."/>
            <person name="Yin C."/>
            <person name="Cornejo O.E."/>
            <person name="Hulbert S.H."/>
            <person name="Chen X."/>
        </authorList>
    </citation>
    <scope>NUCLEOTIDE SEQUENCE [LARGE SCALE GENOMIC DNA]</scope>
    <source>
        <strain evidence="4">93TX-2</strain>
    </source>
</reference>
<dbReference type="OrthoDB" id="2507448at2759"/>
<sequence>MLLGIAFVAQQVDLAPEPYVAFKSRVWILYSSERTSSATLAVEEQRMEIRRLNPALKHRTQHDQGVSSPSLMKRGFFGNEAEMGVMTIRSQDRQQTTSLDGTASVPMVILPSGPPSTPPFVSATNADNDINHETGDANLSTGKKITGQLGAASEGTGASPATSEPQASSPPSIQDKGEVDPNRVVTSTPESHRNAEADFKNLDAQGLSSNKDVVKSHLNNANSPATQPPQLWMIVIFCVLLILAVLLCITLMKKRYQVSFKPFKISKKPRSVAHGKSANPGGQSTAASQASSRSNNSQMTQIPSDEKFTSSTEQKHHTFDSTLAELSPNPQSGAKRFPQRWPNPGTLSSRLRNFFGSKDSKSIISPESNPAREASNSNPNPENSTIPKPPLPEICLSQPDPVHPKDNITPDTKDQNMLDVTHTHRENHGLSISAMSPLKNSPMLMFNDHQTDSVELHCIRTDQIGIVY</sequence>
<evidence type="ECO:0000313" key="3">
    <source>
        <dbReference type="EMBL" id="POW09683.1"/>
    </source>
</evidence>